<name>A0A4U7B5X7_9PEZI</name>
<evidence type="ECO:0000256" key="1">
    <source>
        <dbReference type="SAM" id="MobiDB-lite"/>
    </source>
</evidence>
<feature type="region of interest" description="Disordered" evidence="1">
    <location>
        <begin position="931"/>
        <end position="952"/>
    </location>
</feature>
<feature type="region of interest" description="Disordered" evidence="1">
    <location>
        <begin position="973"/>
        <end position="1041"/>
    </location>
</feature>
<organism evidence="2 3">
    <name type="scientific">Elsinoe australis</name>
    <dbReference type="NCBI Taxonomy" id="40998"/>
    <lineage>
        <taxon>Eukaryota</taxon>
        <taxon>Fungi</taxon>
        <taxon>Dikarya</taxon>
        <taxon>Ascomycota</taxon>
        <taxon>Pezizomycotina</taxon>
        <taxon>Dothideomycetes</taxon>
        <taxon>Dothideomycetidae</taxon>
        <taxon>Myriangiales</taxon>
        <taxon>Elsinoaceae</taxon>
        <taxon>Elsinoe</taxon>
    </lineage>
</organism>
<protein>
    <submittedName>
        <fullName evidence="2">Uncharacterized protein</fullName>
    </submittedName>
</protein>
<comment type="caution">
    <text evidence="2">The sequence shown here is derived from an EMBL/GenBank/DDBJ whole genome shotgun (WGS) entry which is preliminary data.</text>
</comment>
<proteinExistence type="predicted"/>
<sequence>MNSQKKAAEMWIIGGPGCRDCVQQPSYQFQPCLHTICHDHVRAESNRMSSSTEPPTCGFCHQAIYGLTGASFPITNVASHATTPTPTPTPQRTGAFGHPGFTPQTPGPGRAFPAPSRPNSSASTHLQTPPVQHNNAFSPGDSYIANRLQNSEPSSAHSRYQSPAVQRNDVFSPSPSGRRSRSQTLAVQRNDACSPSNYDTSPATNRSRGKTMGARSAVSPPNYQVLGTVYEDPFSDSPERIDPGNGYTSPGADDPASLAAMIKSGGLEGGEGFPVSSPRPGQGRASRPSFGSVPSDGPVPIVRHWGAHMIDSVPDPPFMSSALRGDGGPPDLQAAIDYLPFTEPAKHMKSPEVGVVRVTNPEIIAAIGRNSRIVSQPAGSPFYAIHIVMDRSTGKTMDCYVEVEDKEEARHVVLNFKNRRDRGRAPKVGDRHVNVELSDIESLMRRLFPKANSIQWWGSIPVAYTPAEEYNSGFHGFVTTEECSQLVKHADNPGRSPFVNRSLSRAYESVVSMLWKYPWYKPEMVTVSQRALLFKTTCQMLKALMRFVSNNADPMQLSRMLLQELICAAVSVGFSHLQKNNIVDIIFRGGYGELVASVGYTPMIEHSSFWPFQVLDKKDGVRAEVVHYYASLFHQSTTIAAGAELTEQEAIDLSVNPFGGLKVEYPDDIRQMNLAQVAEVEWDTIIRALHRVFKAKAAPVESTDGQISFTPAPTPASAPGSILIGLGASPVKMPALGAPTAPKGNNNGTPNATGLGFGAIRPGSGATTIGVASLAPSEHGGFSSQANRFAAADMAERGVTGPGYNDEGQYLKSRWSSSTESNGDLSSPTPAEKKPGAASVWYNKRLGFVGPSGVRPPPFPDFRNYPSDSPEKPTSAHSTPPRSVPSFNPAPGSHLSLGAASVPNSRTTYNHPNSTVDIDLAMINNRLMAPGFPSNIEGKTHNPPSPPQRSPLLQRVSEHFPSLGSMPLNAVLGRSKSKRGTGSDPTSAPRSASPAKLTKSPDKQPAVPSKINLNPGATPFNSPAGGVPVGARDSGVGQGGVDIESQFKGEQNKGITFAQIAARAGIKVGNNKAVKEQTKPK</sequence>
<feature type="region of interest" description="Disordered" evidence="1">
    <location>
        <begin position="79"/>
        <end position="220"/>
    </location>
</feature>
<feature type="region of interest" description="Disordered" evidence="1">
    <location>
        <begin position="850"/>
        <end position="910"/>
    </location>
</feature>
<feature type="compositionally biased region" description="Polar residues" evidence="1">
    <location>
        <begin position="117"/>
        <end position="137"/>
    </location>
</feature>
<dbReference type="EMBL" id="PTQR01000046">
    <property type="protein sequence ID" value="TKX24166.1"/>
    <property type="molecule type" value="Genomic_DNA"/>
</dbReference>
<dbReference type="Gene3D" id="3.30.70.330">
    <property type="match status" value="1"/>
</dbReference>
<gene>
    <name evidence="2" type="ORF">C1H76_3577</name>
</gene>
<reference evidence="2 3" key="1">
    <citation type="submission" date="2018-02" db="EMBL/GenBank/DDBJ databases">
        <title>Draft genome sequences of Elsinoe sp., causing black scab on jojoba.</title>
        <authorList>
            <person name="Stodart B."/>
            <person name="Jeffress S."/>
            <person name="Ash G."/>
            <person name="Arun Chinnappa K."/>
        </authorList>
    </citation>
    <scope>NUCLEOTIDE SEQUENCE [LARGE SCALE GENOMIC DNA]</scope>
    <source>
        <strain evidence="2 3">Hillstone_2</strain>
    </source>
</reference>
<feature type="region of interest" description="Disordered" evidence="1">
    <location>
        <begin position="232"/>
        <end position="298"/>
    </location>
</feature>
<feature type="compositionally biased region" description="Polar residues" evidence="1">
    <location>
        <begin position="814"/>
        <end position="829"/>
    </location>
</feature>
<accession>A0A4U7B5X7</accession>
<feature type="compositionally biased region" description="Polar residues" evidence="1">
    <location>
        <begin position="183"/>
        <end position="206"/>
    </location>
</feature>
<evidence type="ECO:0000313" key="2">
    <source>
        <dbReference type="EMBL" id="TKX24166.1"/>
    </source>
</evidence>
<dbReference type="AlphaFoldDB" id="A0A4U7B5X7"/>
<feature type="compositionally biased region" description="Polar residues" evidence="1">
    <location>
        <begin position="147"/>
        <end position="171"/>
    </location>
</feature>
<evidence type="ECO:0000313" key="3">
    <source>
        <dbReference type="Proteomes" id="UP000308133"/>
    </source>
</evidence>
<dbReference type="Proteomes" id="UP000308133">
    <property type="component" value="Unassembled WGS sequence"/>
</dbReference>
<dbReference type="InterPro" id="IPR012677">
    <property type="entry name" value="Nucleotide-bd_a/b_plait_sf"/>
</dbReference>
<feature type="region of interest" description="Disordered" evidence="1">
    <location>
        <begin position="800"/>
        <end position="836"/>
    </location>
</feature>